<accession>W9XGC2</accession>
<dbReference type="InterPro" id="IPR032474">
    <property type="entry name" value="Argonaute_N"/>
</dbReference>
<dbReference type="Gene3D" id="3.40.50.2300">
    <property type="match status" value="1"/>
</dbReference>
<dbReference type="Pfam" id="PF08699">
    <property type="entry name" value="ArgoL1"/>
    <property type="match status" value="1"/>
</dbReference>
<dbReference type="InterPro" id="IPR014811">
    <property type="entry name" value="ArgoL1"/>
</dbReference>
<comment type="caution">
    <text evidence="4">The sequence shown here is derived from an EMBL/GenBank/DDBJ whole genome shotgun (WGS) entry which is preliminary data.</text>
</comment>
<dbReference type="STRING" id="1182542.W9XGC2"/>
<sequence length="1009" mass="110627">MLARPAEALLFALHKEADEVAVRMVKHLMAVAQVLPTIRPQVSQAEVADIQAAVAAVVDHPNPRSLRKKSPHHPTGPPAHPDAVVKKIEDETAKNIASTQLQARLPLRPGYGTQGKEVLLWANYFKVLVDNQPLYLYSIEVQANNNERKPQGKKMKRIVELLLESHLAASRANIATDFKSRLISRDKLTLAPGYGVTYREDDQGQVGSNARHYNVQLKYFGTISAANLLDHLTSTNASTTPPSRETLIQALNIIVGYGPKAASHIASLGMNRHFDLTTTQTASLDIGLTAVRGFACSIRAATGGLIANVQVNHTAFYNEGNLAQLMVKLLDQRSKFELAKFLHKVSVKATHTSPSKVKTIAGLATRTDGAKLPHPPQVPEFGANPQAVKFWLANEVTGQRGSPATAGRYISVHDFFREKYNRRIQYPKLPVINVGTAQDPVFIPPEFCNIIAGQAYRMMLNPLQTDKMIRFACREPNLNAQSITGEGARMLGFEGLGSPTLVGGPSSLEPRCPFADIGTLASLQHADYSEDDGSARSCPGNPIVKYGGGRAVNVSNSRWNLQNIKLTQASKLESWTYCWVQWKPARQAPWRDEEAFRRTLDVFAKALRNVGIQCGDCVKGRIAEVTQNDLSSIDETLHQITTSTSSPPKLVLVILPAKNQEMYKRFKYVCDIKEGIINVCVVAAKFVRQDAQTFANVALKINLKLGGRNQALDPAKLGLIAEGKTMVVGLDVTHPSPGSSPDAPSVVAIVASVDRLLAQWPAKLAVQDGRKEMVSNLKALMKSRLGLWSDSNNGQLPDKILLYRDGVSEGQYQLVLDSELPHIRAACREMYPADHTRQGLPLITIIVVGKRHNTRFYPTTLAQADRKGNPQNGTVVDRGVTEARNWDFFMQAHSAIQGTARPAHYYVVHDEIFHKRTGQSPFRNAADALEDVTHNMCYLFGRSTTAVSVCPPAYYADLVCNRARGYLADCFEPAASASGSVAGGGGGTRMSTQEMVTMHDNVRDSMFYI</sequence>
<dbReference type="InterPro" id="IPR045246">
    <property type="entry name" value="Piwi_ago-like"/>
</dbReference>
<dbReference type="GeneID" id="19172876"/>
<feature type="domain" description="Piwi" evidence="3">
    <location>
        <begin position="650"/>
        <end position="968"/>
    </location>
</feature>
<feature type="region of interest" description="Disordered" evidence="1">
    <location>
        <begin position="61"/>
        <end position="82"/>
    </location>
</feature>
<dbReference type="EMBL" id="AMGY01000008">
    <property type="protein sequence ID" value="EXJ79288.1"/>
    <property type="molecule type" value="Genomic_DNA"/>
</dbReference>
<dbReference type="OrthoDB" id="10252740at2759"/>
<dbReference type="HOGENOM" id="CLU_004544_4_1_1"/>
<dbReference type="eggNOG" id="KOG1041">
    <property type="taxonomic scope" value="Eukaryota"/>
</dbReference>
<dbReference type="SUPFAM" id="SSF101690">
    <property type="entry name" value="PAZ domain"/>
    <property type="match status" value="1"/>
</dbReference>
<evidence type="ECO:0000313" key="4">
    <source>
        <dbReference type="EMBL" id="EXJ79288.1"/>
    </source>
</evidence>
<dbReference type="InterPro" id="IPR012337">
    <property type="entry name" value="RNaseH-like_sf"/>
</dbReference>
<protein>
    <recommendedName>
        <fullName evidence="6">Piwi domain-containing protein</fullName>
    </recommendedName>
</protein>
<organism evidence="4 5">
    <name type="scientific">Capronia epimyces CBS 606.96</name>
    <dbReference type="NCBI Taxonomy" id="1182542"/>
    <lineage>
        <taxon>Eukaryota</taxon>
        <taxon>Fungi</taxon>
        <taxon>Dikarya</taxon>
        <taxon>Ascomycota</taxon>
        <taxon>Pezizomycotina</taxon>
        <taxon>Eurotiomycetes</taxon>
        <taxon>Chaetothyriomycetidae</taxon>
        <taxon>Chaetothyriales</taxon>
        <taxon>Herpotrichiellaceae</taxon>
        <taxon>Capronia</taxon>
    </lineage>
</organism>
<dbReference type="InterPro" id="IPR036085">
    <property type="entry name" value="PAZ_dom_sf"/>
</dbReference>
<dbReference type="CDD" id="cd02846">
    <property type="entry name" value="PAZ_argonaute_like"/>
    <property type="match status" value="1"/>
</dbReference>
<evidence type="ECO:0008006" key="6">
    <source>
        <dbReference type="Google" id="ProtNLM"/>
    </source>
</evidence>
<dbReference type="CDD" id="cd04657">
    <property type="entry name" value="Piwi_ago-like"/>
    <property type="match status" value="1"/>
</dbReference>
<evidence type="ECO:0000256" key="1">
    <source>
        <dbReference type="SAM" id="MobiDB-lite"/>
    </source>
</evidence>
<dbReference type="PROSITE" id="PS50822">
    <property type="entry name" value="PIWI"/>
    <property type="match status" value="1"/>
</dbReference>
<evidence type="ECO:0000259" key="3">
    <source>
        <dbReference type="PROSITE" id="PS50822"/>
    </source>
</evidence>
<name>W9XGC2_9EURO</name>
<evidence type="ECO:0000259" key="2">
    <source>
        <dbReference type="PROSITE" id="PS50821"/>
    </source>
</evidence>
<dbReference type="InterPro" id="IPR003100">
    <property type="entry name" value="PAZ_dom"/>
</dbReference>
<reference evidence="4 5" key="1">
    <citation type="submission" date="2013-03" db="EMBL/GenBank/DDBJ databases">
        <title>The Genome Sequence of Capronia epimyces CBS 606.96.</title>
        <authorList>
            <consortium name="The Broad Institute Genomics Platform"/>
            <person name="Cuomo C."/>
            <person name="de Hoog S."/>
            <person name="Gorbushina A."/>
            <person name="Walker B."/>
            <person name="Young S.K."/>
            <person name="Zeng Q."/>
            <person name="Gargeya S."/>
            <person name="Fitzgerald M."/>
            <person name="Haas B."/>
            <person name="Abouelleil A."/>
            <person name="Allen A.W."/>
            <person name="Alvarado L."/>
            <person name="Arachchi H.M."/>
            <person name="Berlin A.M."/>
            <person name="Chapman S.B."/>
            <person name="Gainer-Dewar J."/>
            <person name="Goldberg J."/>
            <person name="Griggs A."/>
            <person name="Gujja S."/>
            <person name="Hansen M."/>
            <person name="Howarth C."/>
            <person name="Imamovic A."/>
            <person name="Ireland A."/>
            <person name="Larimer J."/>
            <person name="McCowan C."/>
            <person name="Murphy C."/>
            <person name="Pearson M."/>
            <person name="Poon T.W."/>
            <person name="Priest M."/>
            <person name="Roberts A."/>
            <person name="Saif S."/>
            <person name="Shea T."/>
            <person name="Sisk P."/>
            <person name="Sykes S."/>
            <person name="Wortman J."/>
            <person name="Nusbaum C."/>
            <person name="Birren B."/>
        </authorList>
    </citation>
    <scope>NUCLEOTIDE SEQUENCE [LARGE SCALE GENOMIC DNA]</scope>
    <source>
        <strain evidence="4 5">CBS 606.96</strain>
    </source>
</reference>
<dbReference type="InterPro" id="IPR036397">
    <property type="entry name" value="RNaseH_sf"/>
</dbReference>
<dbReference type="Proteomes" id="UP000019478">
    <property type="component" value="Unassembled WGS sequence"/>
</dbReference>
<dbReference type="GO" id="GO:0003723">
    <property type="term" value="F:RNA binding"/>
    <property type="evidence" value="ECO:0007669"/>
    <property type="project" value="InterPro"/>
</dbReference>
<dbReference type="RefSeq" id="XP_007737076.1">
    <property type="nucleotide sequence ID" value="XM_007738886.1"/>
</dbReference>
<keyword evidence="5" id="KW-1185">Reference proteome</keyword>
<dbReference type="Gene3D" id="2.170.260.10">
    <property type="entry name" value="paz domain"/>
    <property type="match status" value="1"/>
</dbReference>
<dbReference type="PROSITE" id="PS50821">
    <property type="entry name" value="PAZ"/>
    <property type="match status" value="1"/>
</dbReference>
<dbReference type="Pfam" id="PF02170">
    <property type="entry name" value="PAZ"/>
    <property type="match status" value="1"/>
</dbReference>
<dbReference type="PANTHER" id="PTHR22891">
    <property type="entry name" value="EUKARYOTIC TRANSLATION INITIATION FACTOR 2C"/>
    <property type="match status" value="1"/>
</dbReference>
<dbReference type="Gene3D" id="3.30.420.10">
    <property type="entry name" value="Ribonuclease H-like superfamily/Ribonuclease H"/>
    <property type="match status" value="1"/>
</dbReference>
<dbReference type="SMART" id="SM01163">
    <property type="entry name" value="DUF1785"/>
    <property type="match status" value="1"/>
</dbReference>
<proteinExistence type="predicted"/>
<dbReference type="Pfam" id="PF02171">
    <property type="entry name" value="Piwi"/>
    <property type="match status" value="1"/>
</dbReference>
<feature type="domain" description="PAZ" evidence="2">
    <location>
        <begin position="321"/>
        <end position="452"/>
    </location>
</feature>
<dbReference type="SMART" id="SM00950">
    <property type="entry name" value="Piwi"/>
    <property type="match status" value="1"/>
</dbReference>
<dbReference type="AlphaFoldDB" id="W9XGC2"/>
<evidence type="ECO:0000313" key="5">
    <source>
        <dbReference type="Proteomes" id="UP000019478"/>
    </source>
</evidence>
<dbReference type="SUPFAM" id="SSF53098">
    <property type="entry name" value="Ribonuclease H-like"/>
    <property type="match status" value="1"/>
</dbReference>
<gene>
    <name evidence="4" type="ORF">A1O3_08790</name>
</gene>
<dbReference type="Pfam" id="PF16486">
    <property type="entry name" value="ArgoN"/>
    <property type="match status" value="1"/>
</dbReference>
<dbReference type="InterPro" id="IPR003165">
    <property type="entry name" value="Piwi"/>
</dbReference>